<protein>
    <submittedName>
        <fullName evidence="1">Uncharacterized protein</fullName>
    </submittedName>
</protein>
<gene>
    <name evidence="1" type="ORF">HaLaN_19982</name>
</gene>
<dbReference type="EMBL" id="BLLF01002054">
    <property type="protein sequence ID" value="GFH22508.1"/>
    <property type="molecule type" value="Genomic_DNA"/>
</dbReference>
<proteinExistence type="predicted"/>
<sequence length="110" mass="11541">MSGSKGGGGAGQDLTLGAAVCELPLKTITFDLPTLTLADQPLQPVGRGAHQGQVISIHEVGDRCALHPHAVSHSIIRTQELLTNAVNIESKNEWADVAALLDTLVRITGR</sequence>
<evidence type="ECO:0000313" key="2">
    <source>
        <dbReference type="Proteomes" id="UP000485058"/>
    </source>
</evidence>
<organism evidence="1 2">
    <name type="scientific">Haematococcus lacustris</name>
    <name type="common">Green alga</name>
    <name type="synonym">Haematococcus pluvialis</name>
    <dbReference type="NCBI Taxonomy" id="44745"/>
    <lineage>
        <taxon>Eukaryota</taxon>
        <taxon>Viridiplantae</taxon>
        <taxon>Chlorophyta</taxon>
        <taxon>core chlorophytes</taxon>
        <taxon>Chlorophyceae</taxon>
        <taxon>CS clade</taxon>
        <taxon>Chlamydomonadales</taxon>
        <taxon>Haematococcaceae</taxon>
        <taxon>Haematococcus</taxon>
    </lineage>
</organism>
<dbReference type="AlphaFoldDB" id="A0A699ZW81"/>
<comment type="caution">
    <text evidence="1">The sequence shown here is derived from an EMBL/GenBank/DDBJ whole genome shotgun (WGS) entry which is preliminary data.</text>
</comment>
<dbReference type="Proteomes" id="UP000485058">
    <property type="component" value="Unassembled WGS sequence"/>
</dbReference>
<name>A0A699ZW81_HAELA</name>
<accession>A0A699ZW81</accession>
<feature type="non-terminal residue" evidence="1">
    <location>
        <position position="110"/>
    </location>
</feature>
<keyword evidence="2" id="KW-1185">Reference proteome</keyword>
<evidence type="ECO:0000313" key="1">
    <source>
        <dbReference type="EMBL" id="GFH22508.1"/>
    </source>
</evidence>
<reference evidence="1 2" key="1">
    <citation type="submission" date="2020-02" db="EMBL/GenBank/DDBJ databases">
        <title>Draft genome sequence of Haematococcus lacustris strain NIES-144.</title>
        <authorList>
            <person name="Morimoto D."/>
            <person name="Nakagawa S."/>
            <person name="Yoshida T."/>
            <person name="Sawayama S."/>
        </authorList>
    </citation>
    <scope>NUCLEOTIDE SEQUENCE [LARGE SCALE GENOMIC DNA]</scope>
    <source>
        <strain evidence="1 2">NIES-144</strain>
    </source>
</reference>